<evidence type="ECO:0000313" key="2">
    <source>
        <dbReference type="Proteomes" id="UP000837857"/>
    </source>
</evidence>
<proteinExistence type="predicted"/>
<sequence>MWYEKSGGFNKWFARAGVADRSSEVLAAGTLARQCPELTFPPHQLRLCARWASLYSLHCYTHACVRVPGVRTYLRKAVCYGCVGVRA</sequence>
<protein>
    <submittedName>
        <fullName evidence="1">Uncharacterized protein</fullName>
    </submittedName>
</protein>
<feature type="non-terminal residue" evidence="1">
    <location>
        <position position="87"/>
    </location>
</feature>
<accession>A0ABN8HWN5</accession>
<keyword evidence="2" id="KW-1185">Reference proteome</keyword>
<gene>
    <name evidence="1" type="ORF">IPOD504_LOCUS3091</name>
</gene>
<organism evidence="1 2">
    <name type="scientific">Iphiclides podalirius</name>
    <name type="common">scarce swallowtail</name>
    <dbReference type="NCBI Taxonomy" id="110791"/>
    <lineage>
        <taxon>Eukaryota</taxon>
        <taxon>Metazoa</taxon>
        <taxon>Ecdysozoa</taxon>
        <taxon>Arthropoda</taxon>
        <taxon>Hexapoda</taxon>
        <taxon>Insecta</taxon>
        <taxon>Pterygota</taxon>
        <taxon>Neoptera</taxon>
        <taxon>Endopterygota</taxon>
        <taxon>Lepidoptera</taxon>
        <taxon>Glossata</taxon>
        <taxon>Ditrysia</taxon>
        <taxon>Papilionoidea</taxon>
        <taxon>Papilionidae</taxon>
        <taxon>Papilioninae</taxon>
        <taxon>Iphiclides</taxon>
    </lineage>
</organism>
<evidence type="ECO:0000313" key="1">
    <source>
        <dbReference type="EMBL" id="CAH2041332.1"/>
    </source>
</evidence>
<dbReference type="EMBL" id="OW152825">
    <property type="protein sequence ID" value="CAH2041332.1"/>
    <property type="molecule type" value="Genomic_DNA"/>
</dbReference>
<dbReference type="Proteomes" id="UP000837857">
    <property type="component" value="Chromosome 13"/>
</dbReference>
<reference evidence="1" key="1">
    <citation type="submission" date="2022-03" db="EMBL/GenBank/DDBJ databases">
        <authorList>
            <person name="Martin H S."/>
        </authorList>
    </citation>
    <scope>NUCLEOTIDE SEQUENCE</scope>
</reference>
<name>A0ABN8HWN5_9NEOP</name>